<feature type="domain" description="GHMP kinase C-terminal" evidence="8">
    <location>
        <begin position="277"/>
        <end position="341"/>
    </location>
</feature>
<dbReference type="GO" id="GO:0004631">
    <property type="term" value="F:phosphomevalonate kinase activity"/>
    <property type="evidence" value="ECO:0007669"/>
    <property type="project" value="UniProtKB-EC"/>
</dbReference>
<evidence type="ECO:0000259" key="7">
    <source>
        <dbReference type="Pfam" id="PF00288"/>
    </source>
</evidence>
<evidence type="ECO:0000256" key="6">
    <source>
        <dbReference type="ARBA" id="ARBA00022840"/>
    </source>
</evidence>
<keyword evidence="5 9" id="KW-0418">Kinase</keyword>
<accession>A0ABW5XI89</accession>
<dbReference type="RefSeq" id="WP_377466927.1">
    <property type="nucleotide sequence ID" value="NZ_JBHUOP010000004.1"/>
</dbReference>
<organism evidence="9 10">
    <name type="scientific">Populibacterium corticicola</name>
    <dbReference type="NCBI Taxonomy" id="1812826"/>
    <lineage>
        <taxon>Bacteria</taxon>
        <taxon>Bacillati</taxon>
        <taxon>Actinomycetota</taxon>
        <taxon>Actinomycetes</taxon>
        <taxon>Micrococcales</taxon>
        <taxon>Jonesiaceae</taxon>
        <taxon>Populibacterium</taxon>
    </lineage>
</organism>
<dbReference type="PANTHER" id="PTHR31814:SF2">
    <property type="entry name" value="PHOSPHOMEVALONATE KINASE"/>
    <property type="match status" value="1"/>
</dbReference>
<dbReference type="InterPro" id="IPR006204">
    <property type="entry name" value="GHMP_kinase_N_dom"/>
</dbReference>
<dbReference type="InterPro" id="IPR020568">
    <property type="entry name" value="Ribosomal_Su5_D2-typ_SF"/>
</dbReference>
<gene>
    <name evidence="9" type="ORF">ACFSYH_10520</name>
</gene>
<dbReference type="EC" id="2.7.4.2" evidence="2"/>
<keyword evidence="3 9" id="KW-0808">Transferase</keyword>
<proteinExistence type="predicted"/>
<dbReference type="InterPro" id="IPR036554">
    <property type="entry name" value="GHMP_kinase_C_sf"/>
</dbReference>
<dbReference type="Pfam" id="PF00288">
    <property type="entry name" value="GHMP_kinases_N"/>
    <property type="match status" value="1"/>
</dbReference>
<evidence type="ECO:0000256" key="2">
    <source>
        <dbReference type="ARBA" id="ARBA00012958"/>
    </source>
</evidence>
<dbReference type="InterPro" id="IPR035102">
    <property type="entry name" value="Phosphomevalonate_kinase"/>
</dbReference>
<sequence length="363" mass="39273">MITTRAPGKLFIAGEYAVVDPGQPAVLIAVDRYITVQVTESSGAGHVYSREYGGLPLVWTRHQDSVGIMLEHNPYDYVVAAISIVERLRAQRGLTPRYFDLLIESELDDADGRKFGLGSSAAVVVATVAALDEFYGLELTRVERFKLALLATVQVAPSASGGDIAASTFGGWIRYTAPNRASLLRYLDQHGVAATLESDVWSPCSVTRLPAPSTLRLLVGWTGSPASTERLVDGVRPHDDTEGRHYGAFLEESRSCVDDLVAAFTEDEEQRALEVVRRARRMLRRLGSSSGTQIETKKLRILCDSAEENGAAAKPSGAGGGDCGIVLAGTEVSSDALLRTWEHHDIRLLRVNVHPAEGGIFDI</sequence>
<evidence type="ECO:0000313" key="9">
    <source>
        <dbReference type="EMBL" id="MFD2841001.1"/>
    </source>
</evidence>
<name>A0ABW5XI89_9MICO</name>
<dbReference type="SUPFAM" id="SSF54211">
    <property type="entry name" value="Ribosomal protein S5 domain 2-like"/>
    <property type="match status" value="1"/>
</dbReference>
<feature type="domain" description="GHMP kinase N-terminal" evidence="7">
    <location>
        <begin position="83"/>
        <end position="171"/>
    </location>
</feature>
<keyword evidence="6" id="KW-0067">ATP-binding</keyword>
<dbReference type="NCBIfam" id="TIGR01220">
    <property type="entry name" value="Pmev_kin_Gr_pos"/>
    <property type="match status" value="1"/>
</dbReference>
<evidence type="ECO:0000256" key="3">
    <source>
        <dbReference type="ARBA" id="ARBA00022679"/>
    </source>
</evidence>
<protein>
    <recommendedName>
        <fullName evidence="2">phosphomevalonate kinase</fullName>
        <ecNumber evidence="2">2.7.4.2</ecNumber>
    </recommendedName>
</protein>
<dbReference type="SUPFAM" id="SSF55060">
    <property type="entry name" value="GHMP Kinase, C-terminal domain"/>
    <property type="match status" value="1"/>
</dbReference>
<dbReference type="InterPro" id="IPR005917">
    <property type="entry name" value="Pmev_kinase_bact"/>
</dbReference>
<reference evidence="10" key="1">
    <citation type="journal article" date="2019" name="Int. J. Syst. Evol. Microbiol.">
        <title>The Global Catalogue of Microorganisms (GCM) 10K type strain sequencing project: providing services to taxonomists for standard genome sequencing and annotation.</title>
        <authorList>
            <consortium name="The Broad Institute Genomics Platform"/>
            <consortium name="The Broad Institute Genome Sequencing Center for Infectious Disease"/>
            <person name="Wu L."/>
            <person name="Ma J."/>
        </authorList>
    </citation>
    <scope>NUCLEOTIDE SEQUENCE [LARGE SCALE GENOMIC DNA]</scope>
    <source>
        <strain evidence="10">KCTC 33576</strain>
    </source>
</reference>
<dbReference type="Pfam" id="PF08544">
    <property type="entry name" value="GHMP_kinases_C"/>
    <property type="match status" value="1"/>
</dbReference>
<dbReference type="Gene3D" id="3.30.70.890">
    <property type="entry name" value="GHMP kinase, C-terminal domain"/>
    <property type="match status" value="1"/>
</dbReference>
<keyword evidence="4" id="KW-0547">Nucleotide-binding</keyword>
<dbReference type="InterPro" id="IPR014721">
    <property type="entry name" value="Ribsml_uS5_D2-typ_fold_subgr"/>
</dbReference>
<dbReference type="PRINTS" id="PR00959">
    <property type="entry name" value="MEVGALKINASE"/>
</dbReference>
<dbReference type="PANTHER" id="PTHR31814">
    <property type="match status" value="1"/>
</dbReference>
<dbReference type="Proteomes" id="UP001597391">
    <property type="component" value="Unassembled WGS sequence"/>
</dbReference>
<keyword evidence="10" id="KW-1185">Reference proteome</keyword>
<evidence type="ECO:0000256" key="1">
    <source>
        <dbReference type="ARBA" id="ARBA00005017"/>
    </source>
</evidence>
<evidence type="ECO:0000256" key="4">
    <source>
        <dbReference type="ARBA" id="ARBA00022741"/>
    </source>
</evidence>
<evidence type="ECO:0000259" key="8">
    <source>
        <dbReference type="Pfam" id="PF08544"/>
    </source>
</evidence>
<dbReference type="EMBL" id="JBHUOP010000004">
    <property type="protein sequence ID" value="MFD2841001.1"/>
    <property type="molecule type" value="Genomic_DNA"/>
</dbReference>
<evidence type="ECO:0000256" key="5">
    <source>
        <dbReference type="ARBA" id="ARBA00022777"/>
    </source>
</evidence>
<dbReference type="InterPro" id="IPR013750">
    <property type="entry name" value="GHMP_kinase_C_dom"/>
</dbReference>
<dbReference type="Gene3D" id="3.30.230.10">
    <property type="match status" value="1"/>
</dbReference>
<comment type="pathway">
    <text evidence="1">Isoprenoid biosynthesis; isopentenyl diphosphate biosynthesis via mevalonate pathway; isopentenyl diphosphate from (R)-mevalonate: step 2/3.</text>
</comment>
<comment type="caution">
    <text evidence="9">The sequence shown here is derived from an EMBL/GenBank/DDBJ whole genome shotgun (WGS) entry which is preliminary data.</text>
</comment>
<evidence type="ECO:0000313" key="10">
    <source>
        <dbReference type="Proteomes" id="UP001597391"/>
    </source>
</evidence>